<dbReference type="GO" id="GO:0006508">
    <property type="term" value="P:proteolysis"/>
    <property type="evidence" value="ECO:0007669"/>
    <property type="project" value="UniProtKB-KW"/>
</dbReference>
<name>Q9AYB5_ORYSJ</name>
<feature type="compositionally biased region" description="Basic and acidic residues" evidence="16">
    <location>
        <begin position="102"/>
        <end position="126"/>
    </location>
</feature>
<dbReference type="InterPro" id="IPR050951">
    <property type="entry name" value="Retrovirus_Pol_polyprotein"/>
</dbReference>
<dbReference type="Proteomes" id="UP000000763">
    <property type="component" value="Chromosome 10"/>
</dbReference>
<keyword evidence="6" id="KW-0064">Aspartyl protease</keyword>
<dbReference type="GO" id="GO:0006310">
    <property type="term" value="P:DNA recombination"/>
    <property type="evidence" value="ECO:0007669"/>
    <property type="project" value="UniProtKB-KW"/>
</dbReference>
<keyword evidence="8" id="KW-0378">Hydrolase</keyword>
<evidence type="ECO:0000256" key="15">
    <source>
        <dbReference type="ARBA" id="ARBA00023268"/>
    </source>
</evidence>
<dbReference type="FunFam" id="3.10.20.370:FF:000001">
    <property type="entry name" value="Retrovirus-related Pol polyprotein from transposon 17.6-like protein"/>
    <property type="match status" value="1"/>
</dbReference>
<dbReference type="Gene3D" id="3.30.420.10">
    <property type="entry name" value="Ribonuclease H-like superfamily/Ribonuclease H"/>
    <property type="match status" value="3"/>
</dbReference>
<keyword evidence="9" id="KW-0460">Magnesium</keyword>
<gene>
    <name evidence="18" type="primary">OSJNBa0094H10.20</name>
</gene>
<keyword evidence="12" id="KW-0239">DNA-directed DNA polymerase</keyword>
<dbReference type="FunFam" id="3.30.420.10:FF:000032">
    <property type="entry name" value="Retrovirus-related Pol polyprotein from transposon 297-like Protein"/>
    <property type="match status" value="1"/>
</dbReference>
<dbReference type="SUPFAM" id="SSF50630">
    <property type="entry name" value="Acid proteases"/>
    <property type="match status" value="1"/>
</dbReference>
<dbReference type="PANTHER" id="PTHR37984:SF5">
    <property type="entry name" value="PROTEIN NYNRIN-LIKE"/>
    <property type="match status" value="1"/>
</dbReference>
<dbReference type="GO" id="GO:0004190">
    <property type="term" value="F:aspartic-type endopeptidase activity"/>
    <property type="evidence" value="ECO:0007669"/>
    <property type="project" value="UniProtKB-KW"/>
</dbReference>
<evidence type="ECO:0000256" key="4">
    <source>
        <dbReference type="ARBA" id="ARBA00022722"/>
    </source>
</evidence>
<evidence type="ECO:0000256" key="1">
    <source>
        <dbReference type="ARBA" id="ARBA00022670"/>
    </source>
</evidence>
<feature type="compositionally biased region" description="Basic residues" evidence="16">
    <location>
        <begin position="1962"/>
        <end position="1973"/>
    </location>
</feature>
<dbReference type="GO" id="GO:0003964">
    <property type="term" value="F:RNA-directed DNA polymerase activity"/>
    <property type="evidence" value="ECO:0007669"/>
    <property type="project" value="UniProtKB-KW"/>
</dbReference>
<evidence type="ECO:0000256" key="9">
    <source>
        <dbReference type="ARBA" id="ARBA00022842"/>
    </source>
</evidence>
<feature type="compositionally biased region" description="Basic and acidic residues" evidence="16">
    <location>
        <begin position="1"/>
        <end position="21"/>
    </location>
</feature>
<keyword evidence="3" id="KW-0548">Nucleotidyltransferase</keyword>
<keyword evidence="10" id="KW-0229">DNA integration</keyword>
<dbReference type="SUPFAM" id="SSF57756">
    <property type="entry name" value="Retrovirus zinc finger-like domains"/>
    <property type="match status" value="1"/>
</dbReference>
<dbReference type="SUPFAM" id="SSF53098">
    <property type="entry name" value="Ribonuclease H-like"/>
    <property type="match status" value="2"/>
</dbReference>
<accession>Q9AYB5</accession>
<dbReference type="InterPro" id="IPR056924">
    <property type="entry name" value="SH3_Tf2-1"/>
</dbReference>
<dbReference type="PROSITE" id="PS50994">
    <property type="entry name" value="INTEGRASE"/>
    <property type="match status" value="1"/>
</dbReference>
<dbReference type="Pfam" id="PF08284">
    <property type="entry name" value="RVP_2"/>
    <property type="match status" value="1"/>
</dbReference>
<dbReference type="InterPro" id="IPR008552">
    <property type="entry name" value="DUF834"/>
</dbReference>
<evidence type="ECO:0000256" key="2">
    <source>
        <dbReference type="ARBA" id="ARBA00022679"/>
    </source>
</evidence>
<feature type="domain" description="Integrase catalytic" evidence="17">
    <location>
        <begin position="1488"/>
        <end position="1651"/>
    </location>
</feature>
<dbReference type="InterPro" id="IPR041588">
    <property type="entry name" value="Integrase_H2C2"/>
</dbReference>
<dbReference type="PANTHER" id="PTHR37984">
    <property type="entry name" value="PROTEIN CBG26694"/>
    <property type="match status" value="1"/>
</dbReference>
<dbReference type="InterPro" id="IPR000477">
    <property type="entry name" value="RT_dom"/>
</dbReference>
<keyword evidence="2" id="KW-0808">Transferase</keyword>
<evidence type="ECO:0000256" key="16">
    <source>
        <dbReference type="SAM" id="MobiDB-lite"/>
    </source>
</evidence>
<evidence type="ECO:0000313" key="19">
    <source>
        <dbReference type="Proteomes" id="UP000000763"/>
    </source>
</evidence>
<dbReference type="Gene3D" id="2.40.70.10">
    <property type="entry name" value="Acid Proteases"/>
    <property type="match status" value="1"/>
</dbReference>
<proteinExistence type="predicted"/>
<keyword evidence="4" id="KW-0540">Nuclease</keyword>
<keyword evidence="1" id="KW-0645">Protease</keyword>
<dbReference type="InterPro" id="IPR001584">
    <property type="entry name" value="Integrase_cat-core"/>
</dbReference>
<reference evidence="19" key="1">
    <citation type="journal article" date="2005" name="Nature">
        <title>The map-based sequence of the rice genome.</title>
        <authorList>
            <consortium name="International rice genome sequencing project (IRGSP)"/>
            <person name="Matsumoto T."/>
            <person name="Wu J."/>
            <person name="Kanamori H."/>
            <person name="Katayose Y."/>
            <person name="Fujisawa M."/>
            <person name="Namiki N."/>
            <person name="Mizuno H."/>
            <person name="Yamamoto K."/>
            <person name="Antonio B.A."/>
            <person name="Baba T."/>
            <person name="Sakata K."/>
            <person name="Nagamura Y."/>
            <person name="Aoki H."/>
            <person name="Arikawa K."/>
            <person name="Arita K."/>
            <person name="Bito T."/>
            <person name="Chiden Y."/>
            <person name="Fujitsuka N."/>
            <person name="Fukunaka R."/>
            <person name="Hamada M."/>
            <person name="Harada C."/>
            <person name="Hayashi A."/>
            <person name="Hijishita S."/>
            <person name="Honda M."/>
            <person name="Hosokawa S."/>
            <person name="Ichikawa Y."/>
            <person name="Idonuma A."/>
            <person name="Iijima M."/>
            <person name="Ikeda M."/>
            <person name="Ikeno M."/>
            <person name="Ito K."/>
            <person name="Ito S."/>
            <person name="Ito T."/>
            <person name="Ito Y."/>
            <person name="Ito Y."/>
            <person name="Iwabuchi A."/>
            <person name="Kamiya K."/>
            <person name="Karasawa W."/>
            <person name="Kurita K."/>
            <person name="Katagiri S."/>
            <person name="Kikuta A."/>
            <person name="Kobayashi H."/>
            <person name="Kobayashi N."/>
            <person name="Machita K."/>
            <person name="Maehara T."/>
            <person name="Masukawa M."/>
            <person name="Mizubayashi T."/>
            <person name="Mukai Y."/>
            <person name="Nagasaki H."/>
            <person name="Nagata Y."/>
            <person name="Naito S."/>
            <person name="Nakashima M."/>
            <person name="Nakama Y."/>
            <person name="Nakamichi Y."/>
            <person name="Nakamura M."/>
            <person name="Meguro A."/>
            <person name="Negishi M."/>
            <person name="Ohta I."/>
            <person name="Ohta T."/>
            <person name="Okamoto M."/>
            <person name="Ono N."/>
            <person name="Saji S."/>
            <person name="Sakaguchi M."/>
            <person name="Sakai K."/>
            <person name="Shibata M."/>
            <person name="Shimokawa T."/>
            <person name="Song J."/>
            <person name="Takazaki Y."/>
            <person name="Terasawa K."/>
            <person name="Tsugane M."/>
            <person name="Tsuji K."/>
            <person name="Ueda S."/>
            <person name="Waki K."/>
            <person name="Yamagata H."/>
            <person name="Yamamoto M."/>
            <person name="Yamamoto S."/>
            <person name="Yamane H."/>
            <person name="Yoshiki S."/>
            <person name="Yoshihara R."/>
            <person name="Yukawa K."/>
            <person name="Zhong H."/>
            <person name="Yano M."/>
            <person name="Yuan Q."/>
            <person name="Ouyang S."/>
            <person name="Liu J."/>
            <person name="Jones K.M."/>
            <person name="Gansberger K."/>
            <person name="Moffat K."/>
            <person name="Hill J."/>
            <person name="Bera J."/>
            <person name="Fadrosh D."/>
            <person name="Jin S."/>
            <person name="Johri S."/>
            <person name="Kim M."/>
            <person name="Overton L."/>
            <person name="Reardon M."/>
            <person name="Tsitrin T."/>
            <person name="Vuong H."/>
            <person name="Weaver B."/>
            <person name="Ciecko A."/>
            <person name="Tallon L."/>
            <person name="Jackson J."/>
            <person name="Pai G."/>
            <person name="Aken S.V."/>
            <person name="Utterback T."/>
            <person name="Reidmuller S."/>
            <person name="Feldblyum T."/>
            <person name="Hsiao J."/>
            <person name="Zismann V."/>
            <person name="Iobst S."/>
            <person name="de Vazeille A.R."/>
            <person name="Buell C.R."/>
            <person name="Ying K."/>
            <person name="Li Y."/>
            <person name="Lu T."/>
            <person name="Huang Y."/>
            <person name="Zhao Q."/>
            <person name="Feng Q."/>
            <person name="Zhang L."/>
            <person name="Zhu J."/>
            <person name="Weng Q."/>
            <person name="Mu J."/>
            <person name="Lu Y."/>
            <person name="Fan D."/>
            <person name="Liu Y."/>
            <person name="Guan J."/>
            <person name="Zhang Y."/>
            <person name="Yu S."/>
            <person name="Liu X."/>
            <person name="Zhang Y."/>
            <person name="Hong G."/>
            <person name="Han B."/>
            <person name="Choisne N."/>
            <person name="Demange N."/>
            <person name="Orjeda G."/>
            <person name="Samain S."/>
            <person name="Cattolico L."/>
            <person name="Pelletier E."/>
            <person name="Couloux A."/>
            <person name="Segurens B."/>
            <person name="Wincker P."/>
            <person name="D'Hont A."/>
            <person name="Scarpelli C."/>
            <person name="Weissenbach J."/>
            <person name="Salanoubat M."/>
            <person name="Quetier F."/>
            <person name="Yu Y."/>
            <person name="Kim H.R."/>
            <person name="Rambo T."/>
            <person name="Currie J."/>
            <person name="Collura K."/>
            <person name="Luo M."/>
            <person name="Yang T."/>
            <person name="Ammiraju J.S.S."/>
            <person name="Engler F."/>
            <person name="Soderlund C."/>
            <person name="Wing R.A."/>
            <person name="Palmer L.E."/>
            <person name="de la Bastide M."/>
            <person name="Spiegel L."/>
            <person name="Nascimento L."/>
            <person name="Zutavern T."/>
            <person name="O'Shaughnessy A."/>
            <person name="Dike S."/>
            <person name="Dedhia N."/>
            <person name="Preston R."/>
            <person name="Balija V."/>
            <person name="McCombie W.R."/>
            <person name="Chow T."/>
            <person name="Chen H."/>
            <person name="Chung M."/>
            <person name="Chen C."/>
            <person name="Shaw J."/>
            <person name="Wu H."/>
            <person name="Hsiao K."/>
            <person name="Chao Y."/>
            <person name="Chu M."/>
            <person name="Cheng C."/>
            <person name="Hour A."/>
            <person name="Lee P."/>
            <person name="Lin S."/>
            <person name="Lin Y."/>
            <person name="Liou J."/>
            <person name="Liu S."/>
            <person name="Hsing Y."/>
            <person name="Raghuvanshi S."/>
            <person name="Mohanty A."/>
            <person name="Bharti A.K."/>
            <person name="Gaur A."/>
            <person name="Gupta V."/>
            <person name="Kumar D."/>
            <person name="Ravi V."/>
            <person name="Vij S."/>
            <person name="Kapur A."/>
            <person name="Khurana P."/>
            <person name="Khurana P."/>
            <person name="Khurana J.P."/>
            <person name="Tyagi A.K."/>
            <person name="Gaikwad K."/>
            <person name="Singh A."/>
            <person name="Dalal V."/>
            <person name="Srivastava S."/>
            <person name="Dixit A."/>
            <person name="Pal A.K."/>
            <person name="Ghazi I.A."/>
            <person name="Yadav M."/>
            <person name="Pandit A."/>
            <person name="Bhargava A."/>
            <person name="Sureshbabu K."/>
            <person name="Batra K."/>
            <person name="Sharma T.R."/>
            <person name="Mohapatra T."/>
            <person name="Singh N.K."/>
            <person name="Messing J."/>
            <person name="Nelson A.B."/>
            <person name="Fuks G."/>
            <person name="Kavchok S."/>
            <person name="Keizer G."/>
            <person name="Linton E."/>
            <person name="Llaca V."/>
            <person name="Song R."/>
            <person name="Tanyolac B."/>
            <person name="Young S."/>
            <person name="Ho-Il K."/>
            <person name="Hahn J.H."/>
            <person name="Sangsakoo G."/>
            <person name="Vanavichit A."/>
            <person name="de Mattos Luiz.A.T."/>
            <person name="Zimmer P.D."/>
            <person name="Malone G."/>
            <person name="Dellagostin O."/>
            <person name="de Oliveira A.C."/>
            <person name="Bevan M."/>
            <person name="Bancroft I."/>
            <person name="Minx P."/>
            <person name="Cordum H."/>
            <person name="Wilson R."/>
            <person name="Cheng Z."/>
            <person name="Jin W."/>
            <person name="Jiang J."/>
            <person name="Leong S.A."/>
            <person name="Iwama H."/>
            <person name="Gojobori T."/>
            <person name="Itoh T."/>
            <person name="Niimura Y."/>
            <person name="Fujii Y."/>
            <person name="Habara T."/>
            <person name="Sakai H."/>
            <person name="Sato Y."/>
            <person name="Wilson G."/>
            <person name="Kumar K."/>
            <person name="McCouch S."/>
            <person name="Juretic N."/>
            <person name="Hoen D."/>
            <person name="Wright S."/>
            <person name="Bruskiewich R."/>
            <person name="Bureau T."/>
            <person name="Miyao A."/>
            <person name="Hirochika H."/>
            <person name="Nishikawa T."/>
            <person name="Kadowaki K."/>
            <person name="Sugiura M."/>
            <person name="Burr B."/>
            <person name="Sasaki T."/>
        </authorList>
    </citation>
    <scope>NUCLEOTIDE SEQUENCE [LARGE SCALE GENOMIC DNA]</scope>
    <source>
        <strain evidence="19">cv. Nipponbare</strain>
    </source>
</reference>
<dbReference type="InterPro" id="IPR043502">
    <property type="entry name" value="DNA/RNA_pol_sf"/>
</dbReference>
<feature type="region of interest" description="Disordered" evidence="16">
    <location>
        <begin position="1941"/>
        <end position="1973"/>
    </location>
</feature>
<dbReference type="GO" id="GO:0015074">
    <property type="term" value="P:DNA integration"/>
    <property type="evidence" value="ECO:0007669"/>
    <property type="project" value="UniProtKB-KW"/>
</dbReference>
<keyword evidence="14" id="KW-0233">DNA recombination</keyword>
<dbReference type="EMBL" id="AC080019">
    <property type="protein sequence ID" value="AAK13123.1"/>
    <property type="molecule type" value="Genomic_DNA"/>
</dbReference>
<evidence type="ECO:0000256" key="7">
    <source>
        <dbReference type="ARBA" id="ARBA00022759"/>
    </source>
</evidence>
<evidence type="ECO:0000256" key="11">
    <source>
        <dbReference type="ARBA" id="ARBA00022918"/>
    </source>
</evidence>
<dbReference type="CDD" id="cd01647">
    <property type="entry name" value="RT_LTR"/>
    <property type="match status" value="1"/>
</dbReference>
<evidence type="ECO:0000256" key="13">
    <source>
        <dbReference type="ARBA" id="ARBA00023125"/>
    </source>
</evidence>
<feature type="region of interest" description="Disordered" evidence="16">
    <location>
        <begin position="1"/>
        <end position="151"/>
    </location>
</feature>
<dbReference type="Pfam" id="PF03732">
    <property type="entry name" value="Retrotrans_gag"/>
    <property type="match status" value="1"/>
</dbReference>
<evidence type="ECO:0000256" key="6">
    <source>
        <dbReference type="ARBA" id="ARBA00022750"/>
    </source>
</evidence>
<reference evidence="19" key="2">
    <citation type="journal article" date="2008" name="Nucleic Acids Res.">
        <title>The rice annotation project database (RAP-DB): 2008 update.</title>
        <authorList>
            <consortium name="The rice annotation project (RAP)"/>
        </authorList>
    </citation>
    <scope>GENOME REANNOTATION</scope>
    <source>
        <strain evidence="19">cv. Nipponbare</strain>
    </source>
</reference>
<dbReference type="InterPro" id="IPR036397">
    <property type="entry name" value="RNaseH_sf"/>
</dbReference>
<dbReference type="Gene3D" id="3.30.70.270">
    <property type="match status" value="2"/>
</dbReference>
<evidence type="ECO:0000256" key="5">
    <source>
        <dbReference type="ARBA" id="ARBA00022723"/>
    </source>
</evidence>
<dbReference type="SUPFAM" id="SSF54160">
    <property type="entry name" value="Chromo domain-like"/>
    <property type="match status" value="1"/>
</dbReference>
<organism evidence="18 19">
    <name type="scientific">Oryza sativa subsp. japonica</name>
    <name type="common">Rice</name>
    <dbReference type="NCBI Taxonomy" id="39947"/>
    <lineage>
        <taxon>Eukaryota</taxon>
        <taxon>Viridiplantae</taxon>
        <taxon>Streptophyta</taxon>
        <taxon>Embryophyta</taxon>
        <taxon>Tracheophyta</taxon>
        <taxon>Spermatophyta</taxon>
        <taxon>Magnoliopsida</taxon>
        <taxon>Liliopsida</taxon>
        <taxon>Poales</taxon>
        <taxon>Poaceae</taxon>
        <taxon>BOP clade</taxon>
        <taxon>Oryzoideae</taxon>
        <taxon>Oryzeae</taxon>
        <taxon>Oryzinae</taxon>
        <taxon>Oryza</taxon>
        <taxon>Oryza sativa</taxon>
    </lineage>
</organism>
<dbReference type="InterPro" id="IPR036875">
    <property type="entry name" value="Znf_CCHC_sf"/>
</dbReference>
<feature type="compositionally biased region" description="Basic and acidic residues" evidence="16">
    <location>
        <begin position="83"/>
        <end position="92"/>
    </location>
</feature>
<feature type="compositionally biased region" description="Low complexity" evidence="16">
    <location>
        <begin position="741"/>
        <end position="750"/>
    </location>
</feature>
<keyword evidence="7" id="KW-0255">Endonuclease</keyword>
<dbReference type="InterPro" id="IPR043128">
    <property type="entry name" value="Rev_trsase/Diguanyl_cyclase"/>
</dbReference>
<feature type="region of interest" description="Disordered" evidence="16">
    <location>
        <begin position="705"/>
        <end position="774"/>
    </location>
</feature>
<dbReference type="InterPro" id="IPR021109">
    <property type="entry name" value="Peptidase_aspartic_dom_sf"/>
</dbReference>
<dbReference type="GO" id="GO:0004519">
    <property type="term" value="F:endonuclease activity"/>
    <property type="evidence" value="ECO:0007669"/>
    <property type="project" value="UniProtKB-KW"/>
</dbReference>
<dbReference type="FunFam" id="3.30.70.270:FF:000020">
    <property type="entry name" value="Transposon Tf2-6 polyprotein-like Protein"/>
    <property type="match status" value="1"/>
</dbReference>
<feature type="compositionally biased region" description="Low complexity" evidence="16">
    <location>
        <begin position="1941"/>
        <end position="1954"/>
    </location>
</feature>
<dbReference type="Gene3D" id="4.10.60.10">
    <property type="entry name" value="Zinc finger, CCHC-type"/>
    <property type="match status" value="1"/>
</dbReference>
<feature type="compositionally biased region" description="Low complexity" evidence="16">
    <location>
        <begin position="471"/>
        <end position="487"/>
    </location>
</feature>
<evidence type="ECO:0000256" key="12">
    <source>
        <dbReference type="ARBA" id="ARBA00022932"/>
    </source>
</evidence>
<dbReference type="Pfam" id="PF24626">
    <property type="entry name" value="SH3_Tf2-1"/>
    <property type="match status" value="1"/>
</dbReference>
<evidence type="ECO:0000313" key="18">
    <source>
        <dbReference type="EMBL" id="AAK13123.1"/>
    </source>
</evidence>
<evidence type="ECO:0000256" key="3">
    <source>
        <dbReference type="ARBA" id="ARBA00022695"/>
    </source>
</evidence>
<keyword evidence="11" id="KW-0695">RNA-directed DNA polymerase</keyword>
<evidence type="ECO:0000256" key="10">
    <source>
        <dbReference type="ARBA" id="ARBA00022908"/>
    </source>
</evidence>
<dbReference type="FunFam" id="3.30.70.270:FF:000003">
    <property type="entry name" value="Transposon Ty3-G Gag-Pol polyprotein"/>
    <property type="match status" value="1"/>
</dbReference>
<dbReference type="GO" id="GO:0003677">
    <property type="term" value="F:DNA binding"/>
    <property type="evidence" value="ECO:0007669"/>
    <property type="project" value="UniProtKB-KW"/>
</dbReference>
<dbReference type="Pfam" id="PF17919">
    <property type="entry name" value="RT_RNaseH_2"/>
    <property type="match status" value="1"/>
</dbReference>
<dbReference type="InterPro" id="IPR012337">
    <property type="entry name" value="RNaseH-like_sf"/>
</dbReference>
<dbReference type="Gene3D" id="3.10.10.10">
    <property type="entry name" value="HIV Type 1 Reverse Transcriptase, subunit A, domain 1"/>
    <property type="match status" value="1"/>
</dbReference>
<dbReference type="CDD" id="cd00024">
    <property type="entry name" value="CD_CSD"/>
    <property type="match status" value="1"/>
</dbReference>
<feature type="compositionally biased region" description="Low complexity" evidence="16">
    <location>
        <begin position="720"/>
        <end position="731"/>
    </location>
</feature>
<evidence type="ECO:0000256" key="14">
    <source>
        <dbReference type="ARBA" id="ARBA00023172"/>
    </source>
</evidence>
<keyword evidence="15" id="KW-0511">Multifunctional enzyme</keyword>
<dbReference type="GO" id="GO:0008270">
    <property type="term" value="F:zinc ion binding"/>
    <property type="evidence" value="ECO:0007669"/>
    <property type="project" value="InterPro"/>
</dbReference>
<dbReference type="Pfam" id="PF05754">
    <property type="entry name" value="DUF834"/>
    <property type="match status" value="1"/>
</dbReference>
<dbReference type="Pfam" id="PF17921">
    <property type="entry name" value="Integrase_H2C2"/>
    <property type="match status" value="1"/>
</dbReference>
<dbReference type="InterPro" id="IPR041577">
    <property type="entry name" value="RT_RNaseH_2"/>
</dbReference>
<dbReference type="InterPro" id="IPR005162">
    <property type="entry name" value="Retrotrans_gag_dom"/>
</dbReference>
<dbReference type="SUPFAM" id="SSF56672">
    <property type="entry name" value="DNA/RNA polymerases"/>
    <property type="match status" value="1"/>
</dbReference>
<dbReference type="InterPro" id="IPR016197">
    <property type="entry name" value="Chromo-like_dom_sf"/>
</dbReference>
<feature type="compositionally biased region" description="Low complexity" evidence="16">
    <location>
        <begin position="32"/>
        <end position="41"/>
    </location>
</feature>
<protein>
    <submittedName>
        <fullName evidence="18">Similar to Transposon MAGGYgagandpolgenehomologues</fullName>
    </submittedName>
</protein>
<keyword evidence="5" id="KW-0479">Metal-binding</keyword>
<sequence>MVAGGDLRRDGAAPERGEGRGKRNGRSMAHPGSTATTGTATEAEEGGGAARVDEDGGVPAVGGRNEGVDEIGEDAANPKKATPKREEARGDDGGGPELGGDGGERGRRRELDSDGERERRVAETKEGGTGSVYVVLGGGESGRMRGNRPRKIRPPLMRRRSLRESFQTNPREREREKMNDAIIGNNLISSWFGMVYSWFGDRTVQPMPRYKPEYLFGVEGFVQELRTMSFVIGFGTAPFYAQIPHDRHEEKCRVKVTLNSNSEDVPSVMFEAGGRNYIHACQEVARIAIGELRDRYSDRLADTEYRYHPRQPQGSDRGSYLETEGIENDATTRHLVEMLWAMDESRAETVLAAQDREDWNRGKICKLEDKVDRLEKELAALKGEAPPQKARIRLTARKRALFVPRYQLAPKVRVVEKEVAPADPPVIIISDDEEEESKRTHSKIEWVATQDDEDEPNEPTIDLRCSEELDNGNGPNSNNNNNNGENPTLAQVLAQQTQLMNMMMQQLQNQQNQGNNHAPPQNKLAEFLRVRPPIFSSTTNPVEAGDWLHAIEKKMDLLQCTDQEKVSFASHQLLGPASEWWDHFRLNRITAEPITWLEFTAAFRKTHIPSGVVSLKKKEFRSLTQGSRSVTEYLHEFNRLARYAPEDLRNDEERQEKFLGGLNDELSYPLMVGDYPDFQKLVDKAIRQEDKYNRMEQKKRRIAHFKAQQGSNQKPRLTLGPQSVPQGGSSSIVRPQRQFFNNNAGNNIRNQVPRPVAASTQQQPAKRKQGSKPVVCFNYGDPGHYADKCPKPRRVKVVPAQNNSAVPASKARVNHVAAAEAQDAPDVILGTFPVNSVPATVLFDSSATHSFLSMSFAGNHGMEVEDLRRPLMVSTPSNQALSLQRSPSVRIEIQGVPFLANLILLESKDLDVILGMDWLAKHKGVIDCANRKVTLISNDGRVVTVHALSSEFLRSRLNQITLGEIPIVREYPDVFPDDLPGMPPKRDIEFRIDLVPGTTPIHKRPYRMAANELAEVKRQVDDLLQKGYIRPSSSPWGAPVIFVEKKDHTQRMCVDYRALNDVTIKNKYPLPRIDDLFNQLKGATVFSKIDLRSGYHQLRIKEYGLFECTVMSFGLTNAPAFFMNLMNKVFMEYLDKFVVVFIDDILIYSRTKEEHEEHLRLALEKLREHQLYAKFSKCEFWLSEVKFLGHVISAGGVAVDPSNVESVTNWKQPKTVSEIHSFLGLAGYYRRFIENFSKIAKPMTRLLQKYVKYKWSEECEQSFQELKSRLISAPILILPDPKKGFQVYCDASKLGLGCVLMQDGKVVAYASRQLRPHEKNYPTHDLELAAVVHALKIWHHYLFGTRTEEFERLNLGIVSRGFVAALEAKPTLIDQVREAQISDPDIQEIKKNMRRGKAIGFLEDEQGTVWLGERICVPDNKDLKDAILKEAHDTLYSIHPGSTKMYQDLKERFWWASMKREIAEYVAVCDICQRVKAEHQKPAGLLQPLKIPEWKWEEIGMDFITGLPRTSSGHDSIWVIVDRLTKVAHFIPVKTTYSGSRLAELYMARIVCLHGVPKKIVSDRGSQFTSNFWKKLQEEMGSKLNFSTAYHPQTDGQTERVNQILEDMLRACALDFGGSWDKNLPYAEFSYNNSYQASLQMAPYEALYGRKCRTPLLWDQTGERQVFGTDILREAEEKVKIIQERLRVAQSRHKSYADNRRRDLSFEEGDYVYLRVTPLRGVHRFHTKGKLAPRFVGPYKIVSRRGEVAYQLELPQSLAGVYNVFHVSQLKKCLRVPTEEANIEQIEVQEDLTYVEKPIRILETNERRTRNRVIRFCKVQWSNHSEEESTWEREDELNVGFEFVSDSFFPIFPSSPPAAVGLCRRLRAPLKGPPVSPLPVATLAFASRRRNRSSAPCAAVVSAVAVAREDHRRARQVVAVLVRLFAVAGDHRSSIAVVNPKVPAASSSSPSPSVGLPPPFRSPRRRSPASVRRSSRLLRRAAAAVGDVTADVIGVVRHSVVSGESVFAEEEFEEFQGQQGKGSECCFTNDVCQRVKAEHQRPAGLLQPLQVPEWKWDEIGMDFITGLPKTQDGYDSIWVVVDRLTKVARFIPVKTTYGGNKLAELYFARITDGQTERLNQILEDMLRACVLHFGKTWDKSLPYAESSYNNCHVPKRL</sequence>
<evidence type="ECO:0000259" key="17">
    <source>
        <dbReference type="PROSITE" id="PS50994"/>
    </source>
</evidence>
<keyword evidence="13" id="KW-0238">DNA-binding</keyword>
<dbReference type="Pfam" id="PF00078">
    <property type="entry name" value="RVT_1"/>
    <property type="match status" value="2"/>
</dbReference>
<feature type="region of interest" description="Disordered" evidence="16">
    <location>
        <begin position="431"/>
        <end position="487"/>
    </location>
</feature>
<dbReference type="GO" id="GO:0003887">
    <property type="term" value="F:DNA-directed DNA polymerase activity"/>
    <property type="evidence" value="ECO:0007669"/>
    <property type="project" value="UniProtKB-KW"/>
</dbReference>
<evidence type="ECO:0000256" key="8">
    <source>
        <dbReference type="ARBA" id="ARBA00022801"/>
    </source>
</evidence>
<dbReference type="Gene3D" id="1.10.340.70">
    <property type="match status" value="1"/>
</dbReference>
<dbReference type="CDD" id="cd00303">
    <property type="entry name" value="retropepsin_like"/>
    <property type="match status" value="1"/>
</dbReference>